<name>A0AAN6SYF8_9PEZI</name>
<accession>A0AAN6SYF8</accession>
<sequence>MVESTPARDHLRSASPDVDERPPPIHGLAIETVAQILACFDSASLLSAIRAHPLFHATFQGFQQPILREILLRLEVPVQLLPLAFATYEAASMDCSDWNLIRRLLNRVHVGQGQASSPSPPPLTLRMVAAMERVHLMVGYFSADFARQARPRFNRLFDITSLRTATGSPSEELRILRAFYRFQLYCTIFGRAALKTARQAKSPEDVQRELQYFFWPWPPWVNEQLACVLDCLGNVISVFFDDVASHDVEWGWRNVDWVEPNLAIPHRRFLLYNGFELPFQLSQSDEFETWKTLLESADVCPNWPGDECPGTLANSLTNSVAPISATDAEEFPSRLGMYDTDELRRLGGPAAWEGIGDAETLPVDMWKFANENDSPRVSVFGPPNLLLRDAGYVFWDGYVGDIPEVWERLE</sequence>
<reference evidence="2" key="2">
    <citation type="submission" date="2023-05" db="EMBL/GenBank/DDBJ databases">
        <authorList>
            <consortium name="Lawrence Berkeley National Laboratory"/>
            <person name="Steindorff A."/>
            <person name="Hensen N."/>
            <person name="Bonometti L."/>
            <person name="Westerberg I."/>
            <person name="Brannstrom I.O."/>
            <person name="Guillou S."/>
            <person name="Cros-Aarteil S."/>
            <person name="Calhoun S."/>
            <person name="Haridas S."/>
            <person name="Kuo A."/>
            <person name="Mondo S."/>
            <person name="Pangilinan J."/>
            <person name="Riley R."/>
            <person name="Labutti K."/>
            <person name="Andreopoulos B."/>
            <person name="Lipzen A."/>
            <person name="Chen C."/>
            <person name="Yanf M."/>
            <person name="Daum C."/>
            <person name="Ng V."/>
            <person name="Clum A."/>
            <person name="Ohm R."/>
            <person name="Martin F."/>
            <person name="Silar P."/>
            <person name="Natvig D."/>
            <person name="Lalanne C."/>
            <person name="Gautier V."/>
            <person name="Ament-Velasquez S.L."/>
            <person name="Kruys A."/>
            <person name="Hutchinson M.I."/>
            <person name="Powell A.J."/>
            <person name="Barry K."/>
            <person name="Miller A.N."/>
            <person name="Grigoriev I.V."/>
            <person name="Debuchy R."/>
            <person name="Gladieux P."/>
            <person name="Thoren M.H."/>
            <person name="Johannesson H."/>
        </authorList>
    </citation>
    <scope>NUCLEOTIDE SEQUENCE</scope>
    <source>
        <strain evidence="2">CBS 757.83</strain>
    </source>
</reference>
<evidence type="ECO:0000313" key="3">
    <source>
        <dbReference type="Proteomes" id="UP001305647"/>
    </source>
</evidence>
<dbReference type="AlphaFoldDB" id="A0AAN6SYF8"/>
<comment type="caution">
    <text evidence="2">The sequence shown here is derived from an EMBL/GenBank/DDBJ whole genome shotgun (WGS) entry which is preliminary data.</text>
</comment>
<gene>
    <name evidence="2" type="ORF">N658DRAFT_561733</name>
</gene>
<dbReference type="EMBL" id="MU863674">
    <property type="protein sequence ID" value="KAK4097467.1"/>
    <property type="molecule type" value="Genomic_DNA"/>
</dbReference>
<evidence type="ECO:0000256" key="1">
    <source>
        <dbReference type="SAM" id="MobiDB-lite"/>
    </source>
</evidence>
<reference evidence="2" key="1">
    <citation type="journal article" date="2023" name="Mol. Phylogenet. Evol.">
        <title>Genome-scale phylogeny and comparative genomics of the fungal order Sordariales.</title>
        <authorList>
            <person name="Hensen N."/>
            <person name="Bonometti L."/>
            <person name="Westerberg I."/>
            <person name="Brannstrom I.O."/>
            <person name="Guillou S."/>
            <person name="Cros-Aarteil S."/>
            <person name="Calhoun S."/>
            <person name="Haridas S."/>
            <person name="Kuo A."/>
            <person name="Mondo S."/>
            <person name="Pangilinan J."/>
            <person name="Riley R."/>
            <person name="LaButti K."/>
            <person name="Andreopoulos B."/>
            <person name="Lipzen A."/>
            <person name="Chen C."/>
            <person name="Yan M."/>
            <person name="Daum C."/>
            <person name="Ng V."/>
            <person name="Clum A."/>
            <person name="Steindorff A."/>
            <person name="Ohm R.A."/>
            <person name="Martin F."/>
            <person name="Silar P."/>
            <person name="Natvig D.O."/>
            <person name="Lalanne C."/>
            <person name="Gautier V."/>
            <person name="Ament-Velasquez S.L."/>
            <person name="Kruys A."/>
            <person name="Hutchinson M.I."/>
            <person name="Powell A.J."/>
            <person name="Barry K."/>
            <person name="Miller A.N."/>
            <person name="Grigoriev I.V."/>
            <person name="Debuchy R."/>
            <person name="Gladieux P."/>
            <person name="Hiltunen Thoren M."/>
            <person name="Johannesson H."/>
        </authorList>
    </citation>
    <scope>NUCLEOTIDE SEQUENCE</scope>
    <source>
        <strain evidence="2">CBS 757.83</strain>
    </source>
</reference>
<keyword evidence="3" id="KW-1185">Reference proteome</keyword>
<proteinExistence type="predicted"/>
<organism evidence="2 3">
    <name type="scientific">Parathielavia hyrcaniae</name>
    <dbReference type="NCBI Taxonomy" id="113614"/>
    <lineage>
        <taxon>Eukaryota</taxon>
        <taxon>Fungi</taxon>
        <taxon>Dikarya</taxon>
        <taxon>Ascomycota</taxon>
        <taxon>Pezizomycotina</taxon>
        <taxon>Sordariomycetes</taxon>
        <taxon>Sordariomycetidae</taxon>
        <taxon>Sordariales</taxon>
        <taxon>Chaetomiaceae</taxon>
        <taxon>Parathielavia</taxon>
    </lineage>
</organism>
<feature type="region of interest" description="Disordered" evidence="1">
    <location>
        <begin position="1"/>
        <end position="23"/>
    </location>
</feature>
<evidence type="ECO:0000313" key="2">
    <source>
        <dbReference type="EMBL" id="KAK4097467.1"/>
    </source>
</evidence>
<protein>
    <submittedName>
        <fullName evidence="2">Uncharacterized protein</fullName>
    </submittedName>
</protein>
<dbReference type="Proteomes" id="UP001305647">
    <property type="component" value="Unassembled WGS sequence"/>
</dbReference>